<name>A0A1Q6F453_9BACT</name>
<dbReference type="Gene3D" id="3.40.50.620">
    <property type="entry name" value="HUPs"/>
    <property type="match status" value="1"/>
</dbReference>
<dbReference type="Pfam" id="PF11922">
    <property type="entry name" value="DUF3440"/>
    <property type="match status" value="1"/>
</dbReference>
<reference evidence="2 3" key="1">
    <citation type="journal article" date="2016" name="Nat. Biotechnol.">
        <title>Measurement of bacterial replication rates in microbial communities.</title>
        <authorList>
            <person name="Brown C.T."/>
            <person name="Olm M.R."/>
            <person name="Thomas B.C."/>
            <person name="Banfield J.F."/>
        </authorList>
    </citation>
    <scope>NUCLEOTIDE SEQUENCE [LARGE SCALE GENOMIC DNA]</scope>
    <source>
        <strain evidence="2">CAG:67_53_122</strain>
    </source>
</reference>
<dbReference type="PANTHER" id="PTHR30083:SF0">
    <property type="entry name" value="3'-PHOSPHOADENOSINE 5'-PHOSPHOSULFATE SULFOTRANSFERASE (PAPS REDUCTASE)_FAD SYNTHETASE"/>
    <property type="match status" value="1"/>
</dbReference>
<proteinExistence type="predicted"/>
<dbReference type="InterPro" id="IPR021845">
    <property type="entry name" value="DUF3440"/>
</dbReference>
<evidence type="ECO:0000313" key="2">
    <source>
        <dbReference type="EMBL" id="OKY93641.1"/>
    </source>
</evidence>
<dbReference type="AlphaFoldDB" id="A0A1Q6F453"/>
<evidence type="ECO:0000259" key="1">
    <source>
        <dbReference type="Pfam" id="PF01507"/>
    </source>
</evidence>
<evidence type="ECO:0000313" key="3">
    <source>
        <dbReference type="Proteomes" id="UP000187417"/>
    </source>
</evidence>
<dbReference type="FunFam" id="3.40.50.620:FF:000163">
    <property type="entry name" value="Predicted phosphoadenosine phosphosulfate reductase"/>
    <property type="match status" value="1"/>
</dbReference>
<feature type="domain" description="Phosphoadenosine phosphosulphate reductase" evidence="1">
    <location>
        <begin position="21"/>
        <end position="73"/>
    </location>
</feature>
<dbReference type="InterPro" id="IPR014729">
    <property type="entry name" value="Rossmann-like_a/b/a_fold"/>
</dbReference>
<dbReference type="Proteomes" id="UP000187417">
    <property type="component" value="Unassembled WGS sequence"/>
</dbReference>
<dbReference type="EMBL" id="MNQH01000033">
    <property type="protein sequence ID" value="OKY93641.1"/>
    <property type="molecule type" value="Genomic_DNA"/>
</dbReference>
<dbReference type="STRING" id="28117.BHV66_08290"/>
<organism evidence="2 3">
    <name type="scientific">Alistipes putredinis</name>
    <dbReference type="NCBI Taxonomy" id="28117"/>
    <lineage>
        <taxon>Bacteria</taxon>
        <taxon>Pseudomonadati</taxon>
        <taxon>Bacteroidota</taxon>
        <taxon>Bacteroidia</taxon>
        <taxon>Bacteroidales</taxon>
        <taxon>Rikenellaceae</taxon>
        <taxon>Alistipes</taxon>
    </lineage>
</organism>
<gene>
    <name evidence="2" type="ORF">BHV66_08290</name>
</gene>
<accession>A0A1Q6F453</accession>
<dbReference type="InterPro" id="IPR002500">
    <property type="entry name" value="PAPS_reduct_dom"/>
</dbReference>
<dbReference type="CDD" id="cd23947">
    <property type="entry name" value="PAPS_reductase-like_YbdN"/>
    <property type="match status" value="1"/>
</dbReference>
<keyword evidence="2" id="KW-0808">Transferase</keyword>
<comment type="caution">
    <text evidence="2">The sequence shown here is derived from an EMBL/GenBank/DDBJ whole genome shotgun (WGS) entry which is preliminary data.</text>
</comment>
<dbReference type="GO" id="GO:0071453">
    <property type="term" value="P:cellular response to oxygen levels"/>
    <property type="evidence" value="ECO:0007669"/>
    <property type="project" value="TreeGrafter"/>
</dbReference>
<dbReference type="GO" id="GO:0016740">
    <property type="term" value="F:transferase activity"/>
    <property type="evidence" value="ECO:0007669"/>
    <property type="project" value="UniProtKB-KW"/>
</dbReference>
<dbReference type="PANTHER" id="PTHR30083">
    <property type="entry name" value="TRANSCRIPTIONAL REGULATOR-RELATED"/>
    <property type="match status" value="1"/>
</dbReference>
<sequence>MNVYERTQQRLKTVFDLFDNIYVSFSGGKDSGVLLNLCIDYIRQHGLQRRIGVFHMDYEIQYRDTLDYVNRTLAANADILDVYRVCIPFKVQTCTSMFQQYWRPWDGSMRDIWVREMPEGSLTQHDFPFFTDEMWDYEFQNRFAEWLHRRSGAKRTCCVIGIRTQESFNRWRTIYSDRNHYRFAGKRWIRQWVGSGICNAYPLYDWLTTDVWTANGRFGWSYNRLYDLFYRAGVPLDSQRVASPFISPAIASLHLYKAIDPNTWGRMVGRVNGANFAALYGRTTAAGWQSVHLPQGMTWESYMHFLLSTLPEPIRRNYLEKLSVSIRFWRDKGGCLSDETITKLQKAGIRIEVGDRSAYRTDKRPVRMEYLDDISLPEFSHLPTFKRICICILRNDHACKYMGFAPNKNETQRRKKIMEKYESLL</sequence>
<dbReference type="Pfam" id="PF01507">
    <property type="entry name" value="PAPS_reduct"/>
    <property type="match status" value="1"/>
</dbReference>
<dbReference type="RefSeq" id="WP_278339429.1">
    <property type="nucleotide sequence ID" value="NZ_MNQH01000033.1"/>
</dbReference>
<dbReference type="SUPFAM" id="SSF52402">
    <property type="entry name" value="Adenine nucleotide alpha hydrolases-like"/>
    <property type="match status" value="1"/>
</dbReference>
<protein>
    <submittedName>
        <fullName evidence="2">Phosphoadenosine phosphosulfate sulfurtransferase</fullName>
    </submittedName>
</protein>